<evidence type="ECO:0000313" key="6">
    <source>
        <dbReference type="Proteomes" id="UP000886842"/>
    </source>
</evidence>
<comment type="caution">
    <text evidence="5">The sequence shown here is derived from an EMBL/GenBank/DDBJ whole genome shotgun (WGS) entry which is preliminary data.</text>
</comment>
<reference evidence="5" key="1">
    <citation type="submission" date="2020-10" db="EMBL/GenBank/DDBJ databases">
        <authorList>
            <person name="Gilroy R."/>
        </authorList>
    </citation>
    <scope>NUCLEOTIDE SEQUENCE</scope>
    <source>
        <strain evidence="5">ChiGjej1B1-24693</strain>
    </source>
</reference>
<evidence type="ECO:0000259" key="4">
    <source>
        <dbReference type="Pfam" id="PF02826"/>
    </source>
</evidence>
<sequence length="210" mass="22752">SMWRRLGDYDRHQRTGGWKPDQFRGDELTGARIGIVGASSTARAFLTLLAPFTPDVVVYDPFLSPDAAAELGVRPVSLAEVMECPLVSVHVPNLPATEGMITAELLDRMPVGGLLINSSRAAAIDNEALFARIVQGRLRAALDVYDPEPAQLPEEILASHDLLLTPHIAGDSTHGHLALTGHVLRDMVRFLDTGEHGPSWVDPARWAVLA</sequence>
<evidence type="ECO:0000256" key="1">
    <source>
        <dbReference type="ARBA" id="ARBA00005854"/>
    </source>
</evidence>
<proteinExistence type="inferred from homology"/>
<protein>
    <submittedName>
        <fullName evidence="5">Hydroxyacid dehydrogenase</fullName>
    </submittedName>
</protein>
<dbReference type="Gene3D" id="3.40.50.720">
    <property type="entry name" value="NAD(P)-binding Rossmann-like Domain"/>
    <property type="match status" value="2"/>
</dbReference>
<organism evidence="5 6">
    <name type="scientific">Candidatus Avipropionibacterium avicola</name>
    <dbReference type="NCBI Taxonomy" id="2840701"/>
    <lineage>
        <taxon>Bacteria</taxon>
        <taxon>Bacillati</taxon>
        <taxon>Actinomycetota</taxon>
        <taxon>Actinomycetes</taxon>
        <taxon>Propionibacteriales</taxon>
        <taxon>Propionibacteriaceae</taxon>
        <taxon>Propionibacteriaceae incertae sedis</taxon>
        <taxon>Candidatus Avipropionibacterium</taxon>
    </lineage>
</organism>
<evidence type="ECO:0000313" key="5">
    <source>
        <dbReference type="EMBL" id="HIT77108.1"/>
    </source>
</evidence>
<dbReference type="AlphaFoldDB" id="A0A9D1H0C1"/>
<dbReference type="InterPro" id="IPR036291">
    <property type="entry name" value="NAD(P)-bd_dom_sf"/>
</dbReference>
<feature type="domain" description="D-isomer specific 2-hydroxyacid dehydrogenase NAD-binding" evidence="4">
    <location>
        <begin position="2"/>
        <end position="169"/>
    </location>
</feature>
<dbReference type="GO" id="GO:0051287">
    <property type="term" value="F:NAD binding"/>
    <property type="evidence" value="ECO:0007669"/>
    <property type="project" value="InterPro"/>
</dbReference>
<keyword evidence="2" id="KW-0560">Oxidoreductase</keyword>
<evidence type="ECO:0000256" key="3">
    <source>
        <dbReference type="ARBA" id="ARBA00023027"/>
    </source>
</evidence>
<dbReference type="PANTHER" id="PTHR42789">
    <property type="entry name" value="D-ISOMER SPECIFIC 2-HYDROXYACID DEHYDROGENASE FAMILY PROTEIN (AFU_ORTHOLOGUE AFUA_6G10090)"/>
    <property type="match status" value="1"/>
</dbReference>
<reference evidence="5" key="2">
    <citation type="journal article" date="2021" name="PeerJ">
        <title>Extensive microbial diversity within the chicken gut microbiome revealed by metagenomics and culture.</title>
        <authorList>
            <person name="Gilroy R."/>
            <person name="Ravi A."/>
            <person name="Getino M."/>
            <person name="Pursley I."/>
            <person name="Horton D.L."/>
            <person name="Alikhan N.F."/>
            <person name="Baker D."/>
            <person name="Gharbi K."/>
            <person name="Hall N."/>
            <person name="Watson M."/>
            <person name="Adriaenssens E.M."/>
            <person name="Foster-Nyarko E."/>
            <person name="Jarju S."/>
            <person name="Secka A."/>
            <person name="Antonio M."/>
            <person name="Oren A."/>
            <person name="Chaudhuri R.R."/>
            <person name="La Ragione R."/>
            <person name="Hildebrand F."/>
            <person name="Pallen M.J."/>
        </authorList>
    </citation>
    <scope>NUCLEOTIDE SEQUENCE</scope>
    <source>
        <strain evidence="5">ChiGjej1B1-24693</strain>
    </source>
</reference>
<dbReference type="EMBL" id="DVLP01000461">
    <property type="protein sequence ID" value="HIT77108.1"/>
    <property type="molecule type" value="Genomic_DNA"/>
</dbReference>
<dbReference type="SUPFAM" id="SSF51735">
    <property type="entry name" value="NAD(P)-binding Rossmann-fold domains"/>
    <property type="match status" value="1"/>
</dbReference>
<gene>
    <name evidence="5" type="ORF">IAA98_16135</name>
</gene>
<evidence type="ECO:0000256" key="2">
    <source>
        <dbReference type="ARBA" id="ARBA00023002"/>
    </source>
</evidence>
<dbReference type="InterPro" id="IPR050857">
    <property type="entry name" value="D-2-hydroxyacid_DH"/>
</dbReference>
<comment type="similarity">
    <text evidence="1">Belongs to the D-isomer specific 2-hydroxyacid dehydrogenase family.</text>
</comment>
<dbReference type="Pfam" id="PF02826">
    <property type="entry name" value="2-Hacid_dh_C"/>
    <property type="match status" value="1"/>
</dbReference>
<keyword evidence="3" id="KW-0520">NAD</keyword>
<name>A0A9D1H0C1_9ACTN</name>
<dbReference type="Proteomes" id="UP000886842">
    <property type="component" value="Unassembled WGS sequence"/>
</dbReference>
<accession>A0A9D1H0C1</accession>
<feature type="non-terminal residue" evidence="5">
    <location>
        <position position="1"/>
    </location>
</feature>
<dbReference type="PANTHER" id="PTHR42789:SF1">
    <property type="entry name" value="D-ISOMER SPECIFIC 2-HYDROXYACID DEHYDROGENASE FAMILY PROTEIN (AFU_ORTHOLOGUE AFUA_6G10090)"/>
    <property type="match status" value="1"/>
</dbReference>
<dbReference type="GO" id="GO:0016491">
    <property type="term" value="F:oxidoreductase activity"/>
    <property type="evidence" value="ECO:0007669"/>
    <property type="project" value="UniProtKB-KW"/>
</dbReference>
<dbReference type="InterPro" id="IPR006140">
    <property type="entry name" value="D-isomer_DH_NAD-bd"/>
</dbReference>